<gene>
    <name evidence="1" type="ORF">SDC9_117879</name>
</gene>
<comment type="caution">
    <text evidence="1">The sequence shown here is derived from an EMBL/GenBank/DDBJ whole genome shotgun (WGS) entry which is preliminary data.</text>
</comment>
<name>A0A645C0R5_9ZZZZ</name>
<evidence type="ECO:0000313" key="1">
    <source>
        <dbReference type="EMBL" id="MPM70918.1"/>
    </source>
</evidence>
<evidence type="ECO:0008006" key="2">
    <source>
        <dbReference type="Google" id="ProtNLM"/>
    </source>
</evidence>
<organism evidence="1">
    <name type="scientific">bioreactor metagenome</name>
    <dbReference type="NCBI Taxonomy" id="1076179"/>
    <lineage>
        <taxon>unclassified sequences</taxon>
        <taxon>metagenomes</taxon>
        <taxon>ecological metagenomes</taxon>
    </lineage>
</organism>
<accession>A0A645C0R5</accession>
<proteinExistence type="predicted"/>
<dbReference type="EMBL" id="VSSQ01023783">
    <property type="protein sequence ID" value="MPM70918.1"/>
    <property type="molecule type" value="Genomic_DNA"/>
</dbReference>
<protein>
    <recommendedName>
        <fullName evidence="2">NAD-specific glutamate dehydrogenase</fullName>
    </recommendedName>
</protein>
<dbReference type="AlphaFoldDB" id="A0A645C0R5"/>
<reference evidence="1" key="1">
    <citation type="submission" date="2019-08" db="EMBL/GenBank/DDBJ databases">
        <authorList>
            <person name="Kucharzyk K."/>
            <person name="Murdoch R.W."/>
            <person name="Higgins S."/>
            <person name="Loffler F."/>
        </authorList>
    </citation>
    <scope>NUCLEOTIDE SEQUENCE</scope>
</reference>
<sequence>MNVFRGGLELELFGGQLHDFGIRSRRRLAEIAEHHFAVTVGDFLPRTLHHIAEGLLEVELGDRSDRSAVTALGHHFAHRTNRVIVLVETIVVAHHLRVGRQRAAGHRREDDLRTDFHRFRRNEILTHAIFKDLFGLENLVRIDPHIIIGAAQTMPHHEDIGFAGAAGHRAHRQVDDVGAGFDRSHVAGHRAAGGIMGVELNIDFVAEQRAGLLDGFVNDGRGGGSGRILERHTVKRNAVIENVFQGIDIEFRRVGIAFGKAGRQAHHGHRDLMLAAVFGDAAAGNREVAHIIERIEVADGGDAVLFEQFGVQIDHVGGLADQADDVGAAAQRLQIDLRTDHFTALVHHIEGIFLTIEVKALKPGAAADFEVVDPGLPGRRQRGQEIFGFDARTDAGLEAVPEGAVHETHFFHCKGP</sequence>